<dbReference type="InterPro" id="IPR027417">
    <property type="entry name" value="P-loop_NTPase"/>
</dbReference>
<dbReference type="Proteomes" id="UP001596496">
    <property type="component" value="Unassembled WGS sequence"/>
</dbReference>
<dbReference type="PANTHER" id="PTHR47691:SF3">
    <property type="entry name" value="HTH-TYPE TRANSCRIPTIONAL REGULATOR RV0890C-RELATED"/>
    <property type="match status" value="1"/>
</dbReference>
<evidence type="ECO:0000256" key="1">
    <source>
        <dbReference type="SAM" id="MobiDB-lite"/>
    </source>
</evidence>
<organism evidence="3 4">
    <name type="scientific">Sphaerisporangium rhizosphaerae</name>
    <dbReference type="NCBI Taxonomy" id="2269375"/>
    <lineage>
        <taxon>Bacteria</taxon>
        <taxon>Bacillati</taxon>
        <taxon>Actinomycetota</taxon>
        <taxon>Actinomycetes</taxon>
        <taxon>Streptosporangiales</taxon>
        <taxon>Streptosporangiaceae</taxon>
        <taxon>Sphaerisporangium</taxon>
    </lineage>
</organism>
<evidence type="ECO:0000313" key="3">
    <source>
        <dbReference type="EMBL" id="MFC7386800.1"/>
    </source>
</evidence>
<gene>
    <name evidence="3" type="ORF">ACFQSB_31640</name>
</gene>
<dbReference type="Gene3D" id="3.40.50.300">
    <property type="entry name" value="P-loop containing nucleotide triphosphate hydrolases"/>
    <property type="match status" value="1"/>
</dbReference>
<dbReference type="InterPro" id="IPR002182">
    <property type="entry name" value="NB-ARC"/>
</dbReference>
<feature type="domain" description="NB-ARC" evidence="2">
    <location>
        <begin position="19"/>
        <end position="134"/>
    </location>
</feature>
<dbReference type="SUPFAM" id="SSF48452">
    <property type="entry name" value="TPR-like"/>
    <property type="match status" value="1"/>
</dbReference>
<evidence type="ECO:0000259" key="2">
    <source>
        <dbReference type="Pfam" id="PF00931"/>
    </source>
</evidence>
<keyword evidence="3" id="KW-0547">Nucleotide-binding</keyword>
<protein>
    <submittedName>
        <fullName evidence="3">ATP-binding protein</fullName>
    </submittedName>
</protein>
<accession>A0ABW2PEN9</accession>
<evidence type="ECO:0000313" key="4">
    <source>
        <dbReference type="Proteomes" id="UP001596496"/>
    </source>
</evidence>
<feature type="compositionally biased region" description="Gly residues" evidence="1">
    <location>
        <begin position="220"/>
        <end position="232"/>
    </location>
</feature>
<dbReference type="PANTHER" id="PTHR47691">
    <property type="entry name" value="REGULATOR-RELATED"/>
    <property type="match status" value="1"/>
</dbReference>
<reference evidence="4" key="1">
    <citation type="journal article" date="2019" name="Int. J. Syst. Evol. Microbiol.">
        <title>The Global Catalogue of Microorganisms (GCM) 10K type strain sequencing project: providing services to taxonomists for standard genome sequencing and annotation.</title>
        <authorList>
            <consortium name="The Broad Institute Genomics Platform"/>
            <consortium name="The Broad Institute Genome Sequencing Center for Infectious Disease"/>
            <person name="Wu L."/>
            <person name="Ma J."/>
        </authorList>
    </citation>
    <scope>NUCLEOTIDE SEQUENCE [LARGE SCALE GENOMIC DNA]</scope>
    <source>
        <strain evidence="4">CECT 7649</strain>
    </source>
</reference>
<feature type="compositionally biased region" description="Gly residues" evidence="1">
    <location>
        <begin position="171"/>
        <end position="194"/>
    </location>
</feature>
<dbReference type="InterPro" id="IPR011990">
    <property type="entry name" value="TPR-like_helical_dom_sf"/>
</dbReference>
<dbReference type="Pfam" id="PF00931">
    <property type="entry name" value="NB-ARC"/>
    <property type="match status" value="1"/>
</dbReference>
<comment type="caution">
    <text evidence="3">The sequence shown here is derived from an EMBL/GenBank/DDBJ whole genome shotgun (WGS) entry which is preliminary data.</text>
</comment>
<keyword evidence="3" id="KW-0067">ATP-binding</keyword>
<dbReference type="EMBL" id="JBHTCG010000030">
    <property type="protein sequence ID" value="MFC7386800.1"/>
    <property type="molecule type" value="Genomic_DNA"/>
</dbReference>
<keyword evidence="4" id="KW-1185">Reference proteome</keyword>
<dbReference type="PRINTS" id="PR00364">
    <property type="entry name" value="DISEASERSIST"/>
</dbReference>
<dbReference type="RefSeq" id="WP_380830519.1">
    <property type="nucleotide sequence ID" value="NZ_JBHTCG010000030.1"/>
</dbReference>
<dbReference type="SUPFAM" id="SSF52540">
    <property type="entry name" value="P-loop containing nucleoside triphosphate hydrolases"/>
    <property type="match status" value="1"/>
</dbReference>
<feature type="compositionally biased region" description="Low complexity" evidence="1">
    <location>
        <begin position="210"/>
        <end position="219"/>
    </location>
</feature>
<dbReference type="Gene3D" id="1.25.40.10">
    <property type="entry name" value="Tetratricopeptide repeat domain"/>
    <property type="match status" value="1"/>
</dbReference>
<name>A0ABW2PEN9_9ACTN</name>
<dbReference type="GO" id="GO:0005524">
    <property type="term" value="F:ATP binding"/>
    <property type="evidence" value="ECO:0007669"/>
    <property type="project" value="UniProtKB-KW"/>
</dbReference>
<sequence length="757" mass="80160">MTTFVGRRREVAAIARMLGESRLVTLTGVGGVGKTRLATRVAREVAGRFPGGAWFVELSSLRAPEMVGDAIRAALRVGARPGDTAVAVLGEFLAGRRTLLVLDTCEHLTDACAATVRAILAAAPGVRVLATSRRVLGVLGEARFEVEPLPVEGEPPGPGEDGEDTAPSGPTGAGGVRDGGSGQDGDAGRGGGSSDGADAVATDADGEGDPSGAAASSGNGSSGGAASSGGGQRGAVALFTDRAASLVPGFAATPEVARLCRRLDGIPLAIELAAVRLRSLSFEQVAAGAGDRFALLSDTRRPGPTRHRTLRTAIGWSHELCEPLERLLWARLSVFPADFDLAAAQEVCADAEDEVGAGLGREHVEDVLLALVDASVVSRVDAGAAVRFRMLDTIREYGAVWLRELGQTAGVRRRHRDHYLDLARRFDAEWFGAEQVSWYTRMRRELPNLREALGFCLAEPAEHTAGLDLAGRLTYLWLACGLVEEGRGHLRRALELVQPSGRALSRALWACAWLADLQGDLDEANDLATECMAQAFSHDDLAAAGWGILCCANTGLRWGYVTEALSMYERARGTHEQGGDRGAGLAMALTGQAYALMRLGRLDRALGCLRLQASLCDSRGDIWVRSSGEWVRGLIEAERGDYAAADRYARASLRHKWLVHDSHGMAMVLASLARTAAGLGDMDRAARLLGSGELVERSYGLRLCLPRADGLREQAESRARAVLGDRGFDTAFAHGRELDLDSALAYALADASTGTRT</sequence>
<proteinExistence type="predicted"/>
<feature type="region of interest" description="Disordered" evidence="1">
    <location>
        <begin position="147"/>
        <end position="232"/>
    </location>
</feature>